<gene>
    <name evidence="1" type="ORF">GCM10022223_56420</name>
</gene>
<reference evidence="2" key="1">
    <citation type="journal article" date="2019" name="Int. J. Syst. Evol. Microbiol.">
        <title>The Global Catalogue of Microorganisms (GCM) 10K type strain sequencing project: providing services to taxonomists for standard genome sequencing and annotation.</title>
        <authorList>
            <consortium name="The Broad Institute Genomics Platform"/>
            <consortium name="The Broad Institute Genome Sequencing Center for Infectious Disease"/>
            <person name="Wu L."/>
            <person name="Ma J."/>
        </authorList>
    </citation>
    <scope>NUCLEOTIDE SEQUENCE [LARGE SCALE GENOMIC DNA]</scope>
    <source>
        <strain evidence="2">JCM 16902</strain>
    </source>
</reference>
<keyword evidence="2" id="KW-1185">Reference proteome</keyword>
<dbReference type="RefSeq" id="WP_231488540.1">
    <property type="nucleotide sequence ID" value="NZ_BAAAZO010000011.1"/>
</dbReference>
<name>A0ABP7AFP1_9ACTN</name>
<protein>
    <submittedName>
        <fullName evidence="1">Uncharacterized protein</fullName>
    </submittedName>
</protein>
<proteinExistence type="predicted"/>
<evidence type="ECO:0000313" key="2">
    <source>
        <dbReference type="Proteomes" id="UP001501074"/>
    </source>
</evidence>
<sequence>MEENRARRVVDALRERGIDARMEKAGVYQFGLWVKLPGGREAIWDTDGSAGLEAQVMANGVLVGFVPSIPGSDDFTEVEVVDAIARTDYDKPIATQRRTAPAPAAPLPVQGGAFRRFLDGFRYRD</sequence>
<organism evidence="1 2">
    <name type="scientific">Kineosporia mesophila</name>
    <dbReference type="NCBI Taxonomy" id="566012"/>
    <lineage>
        <taxon>Bacteria</taxon>
        <taxon>Bacillati</taxon>
        <taxon>Actinomycetota</taxon>
        <taxon>Actinomycetes</taxon>
        <taxon>Kineosporiales</taxon>
        <taxon>Kineosporiaceae</taxon>
        <taxon>Kineosporia</taxon>
    </lineage>
</organism>
<dbReference type="EMBL" id="BAAAZO010000011">
    <property type="protein sequence ID" value="GAA3631140.1"/>
    <property type="molecule type" value="Genomic_DNA"/>
</dbReference>
<dbReference type="Proteomes" id="UP001501074">
    <property type="component" value="Unassembled WGS sequence"/>
</dbReference>
<accession>A0ABP7AFP1</accession>
<comment type="caution">
    <text evidence="1">The sequence shown here is derived from an EMBL/GenBank/DDBJ whole genome shotgun (WGS) entry which is preliminary data.</text>
</comment>
<evidence type="ECO:0000313" key="1">
    <source>
        <dbReference type="EMBL" id="GAA3631140.1"/>
    </source>
</evidence>